<dbReference type="EC" id="4.2.2.-" evidence="3"/>
<dbReference type="PANTHER" id="PTHR34183">
    <property type="entry name" value="ENDOLYTIC PEPTIDOGLYCAN TRANSGLYCOSYLASE RLPA"/>
    <property type="match status" value="1"/>
</dbReference>
<sequence length="137" mass="14971">MSEAWRSRLFAVWMVFLICAYTTLCGAVMFVSWGLVKAKTAQACDRQCAGLASFYGSESGPRTSSGQRFRPSAMTAAHRCLPFGTKLRVTYAEREVTVTINDRGPFIRGRVLDLSEGAARVIGLIDRGVGRVGCEVL</sequence>
<keyword evidence="2 3" id="KW-0961">Cell wall biogenesis/degradation</keyword>
<evidence type="ECO:0000313" key="7">
    <source>
        <dbReference type="EMBL" id="MBB5046807.1"/>
    </source>
</evidence>
<dbReference type="PANTHER" id="PTHR34183:SF8">
    <property type="entry name" value="ENDOLYTIC PEPTIDOGLYCAN TRANSGLYCOSYLASE RLPA-RELATED"/>
    <property type="match status" value="1"/>
</dbReference>
<dbReference type="NCBIfam" id="TIGR00413">
    <property type="entry name" value="rlpA"/>
    <property type="match status" value="1"/>
</dbReference>
<name>A0A7W7Z2J1_9BRAD</name>
<dbReference type="GO" id="GO:0071555">
    <property type="term" value="P:cell wall organization"/>
    <property type="evidence" value="ECO:0007669"/>
    <property type="project" value="UniProtKB-KW"/>
</dbReference>
<evidence type="ECO:0000256" key="5">
    <source>
        <dbReference type="SAM" id="Phobius"/>
    </source>
</evidence>
<keyword evidence="5" id="KW-1133">Transmembrane helix</keyword>
<dbReference type="CDD" id="cd22268">
    <property type="entry name" value="DPBB_RlpA-like"/>
    <property type="match status" value="1"/>
</dbReference>
<dbReference type="Gene3D" id="2.40.40.10">
    <property type="entry name" value="RlpA-like domain"/>
    <property type="match status" value="1"/>
</dbReference>
<comment type="function">
    <text evidence="3">Lytic transglycosylase with a strong preference for naked glycan strands that lack stem peptides.</text>
</comment>
<gene>
    <name evidence="3" type="primary">rlpA</name>
    <name evidence="7" type="ORF">HNR60_001555</name>
</gene>
<evidence type="ECO:0000259" key="6">
    <source>
        <dbReference type="Pfam" id="PF03330"/>
    </source>
</evidence>
<dbReference type="InterPro" id="IPR036908">
    <property type="entry name" value="RlpA-like_sf"/>
</dbReference>
<keyword evidence="7" id="KW-0449">Lipoprotein</keyword>
<proteinExistence type="inferred from homology"/>
<evidence type="ECO:0000313" key="8">
    <source>
        <dbReference type="Proteomes" id="UP000542353"/>
    </source>
</evidence>
<comment type="similarity">
    <text evidence="3 4">Belongs to the RlpA family.</text>
</comment>
<evidence type="ECO:0000256" key="1">
    <source>
        <dbReference type="ARBA" id="ARBA00023239"/>
    </source>
</evidence>
<feature type="domain" description="RlpA-like protein double-psi beta-barrel" evidence="6">
    <location>
        <begin position="49"/>
        <end position="132"/>
    </location>
</feature>
<comment type="caution">
    <text evidence="7">The sequence shown here is derived from an EMBL/GenBank/DDBJ whole genome shotgun (WGS) entry which is preliminary data.</text>
</comment>
<keyword evidence="5" id="KW-0472">Membrane</keyword>
<keyword evidence="5" id="KW-0812">Transmembrane</keyword>
<keyword evidence="1 3" id="KW-0456">Lyase</keyword>
<dbReference type="RefSeq" id="WP_184256052.1">
    <property type="nucleotide sequence ID" value="NZ_JACHIH010000006.1"/>
</dbReference>
<dbReference type="GO" id="GO:0000270">
    <property type="term" value="P:peptidoglycan metabolic process"/>
    <property type="evidence" value="ECO:0007669"/>
    <property type="project" value="UniProtKB-UniRule"/>
</dbReference>
<evidence type="ECO:0000256" key="2">
    <source>
        <dbReference type="ARBA" id="ARBA00023316"/>
    </source>
</evidence>
<dbReference type="HAMAP" id="MF_02071">
    <property type="entry name" value="RlpA"/>
    <property type="match status" value="1"/>
</dbReference>
<feature type="transmembrane region" description="Helical" evidence="5">
    <location>
        <begin position="12"/>
        <end position="36"/>
    </location>
</feature>
<organism evidence="7 8">
    <name type="scientific">Rhodopseudomonas rhenobacensis</name>
    <dbReference type="NCBI Taxonomy" id="87461"/>
    <lineage>
        <taxon>Bacteria</taxon>
        <taxon>Pseudomonadati</taxon>
        <taxon>Pseudomonadota</taxon>
        <taxon>Alphaproteobacteria</taxon>
        <taxon>Hyphomicrobiales</taxon>
        <taxon>Nitrobacteraceae</taxon>
        <taxon>Rhodopseudomonas</taxon>
    </lineage>
</organism>
<dbReference type="GO" id="GO:0008932">
    <property type="term" value="F:lytic endotransglycosylase activity"/>
    <property type="evidence" value="ECO:0007669"/>
    <property type="project" value="UniProtKB-UniRule"/>
</dbReference>
<protein>
    <recommendedName>
        <fullName evidence="3">Endolytic peptidoglycan transglycosylase RlpA</fullName>
        <ecNumber evidence="3">4.2.2.-</ecNumber>
    </recommendedName>
</protein>
<reference evidence="7 8" key="1">
    <citation type="submission" date="2020-08" db="EMBL/GenBank/DDBJ databases">
        <title>Genomic Encyclopedia of Type Strains, Phase IV (KMG-IV): sequencing the most valuable type-strain genomes for metagenomic binning, comparative biology and taxonomic classification.</title>
        <authorList>
            <person name="Goeker M."/>
        </authorList>
    </citation>
    <scope>NUCLEOTIDE SEQUENCE [LARGE SCALE GENOMIC DNA]</scope>
    <source>
        <strain evidence="7 8">DSM 12706</strain>
    </source>
</reference>
<evidence type="ECO:0000256" key="4">
    <source>
        <dbReference type="RuleBase" id="RU003495"/>
    </source>
</evidence>
<dbReference type="AlphaFoldDB" id="A0A7W7Z2J1"/>
<dbReference type="SUPFAM" id="SSF50685">
    <property type="entry name" value="Barwin-like endoglucanases"/>
    <property type="match status" value="1"/>
</dbReference>
<dbReference type="EMBL" id="JACHIH010000006">
    <property type="protein sequence ID" value="MBB5046807.1"/>
    <property type="molecule type" value="Genomic_DNA"/>
</dbReference>
<evidence type="ECO:0000256" key="3">
    <source>
        <dbReference type="HAMAP-Rule" id="MF_02071"/>
    </source>
</evidence>
<keyword evidence="8" id="KW-1185">Reference proteome</keyword>
<dbReference type="Proteomes" id="UP000542353">
    <property type="component" value="Unassembled WGS sequence"/>
</dbReference>
<dbReference type="InterPro" id="IPR012997">
    <property type="entry name" value="RplA"/>
</dbReference>
<dbReference type="InterPro" id="IPR009009">
    <property type="entry name" value="RlpA-like_DPBB"/>
</dbReference>
<dbReference type="InterPro" id="IPR034718">
    <property type="entry name" value="RlpA"/>
</dbReference>
<dbReference type="Pfam" id="PF03330">
    <property type="entry name" value="DPBB_1"/>
    <property type="match status" value="1"/>
</dbReference>
<accession>A0A7W7Z2J1</accession>